<accession>H3NPP6</accession>
<name>H3NPP6_9FIRM</name>
<keyword evidence="1" id="KW-1133">Transmembrane helix</keyword>
<gene>
    <name evidence="2" type="ORF">HMPREF9709_01318</name>
</gene>
<keyword evidence="1" id="KW-0812">Transmembrane</keyword>
<keyword evidence="3" id="KW-1185">Reference proteome</keyword>
<protein>
    <recommendedName>
        <fullName evidence="4">Tim44-like domain-containing protein</fullName>
    </recommendedName>
</protein>
<comment type="caution">
    <text evidence="2">The sequence shown here is derived from an EMBL/GenBank/DDBJ whole genome shotgun (WGS) entry which is preliminary data.</text>
</comment>
<evidence type="ECO:0008006" key="4">
    <source>
        <dbReference type="Google" id="ProtNLM"/>
    </source>
</evidence>
<keyword evidence="1" id="KW-0472">Membrane</keyword>
<evidence type="ECO:0000313" key="3">
    <source>
        <dbReference type="Proteomes" id="UP000004191"/>
    </source>
</evidence>
<dbReference type="RefSeq" id="WP_005398833.1">
    <property type="nucleotide sequence ID" value="NZ_JH601088.1"/>
</dbReference>
<evidence type="ECO:0000313" key="2">
    <source>
        <dbReference type="EMBL" id="EHR33274.1"/>
    </source>
</evidence>
<dbReference type="AlphaFoldDB" id="H3NPP6"/>
<sequence length="247" mass="28866">MDLTKVLIILIAVLILITLYVIIKLNKFMRAILNEDKKEFNINTDFNVENEIENSKLQSNNQNLTKLKEINTEINIEEAQQFVQHTLISMFRTIEEYNMDNISYYSDLIYYKLKDIISKQKELQQNEYFKNVNIHSVYLVDVEGSKGYTSLVFEINISLKHYIQQNTEIIFGNPDETIADRYIISIVYVDNVAEMEYETKRTNIHGVNCPNCGESLRELKDIECMVCGNDNSSLIEKRFVAIDFNRG</sequence>
<proteinExistence type="predicted"/>
<dbReference type="OrthoDB" id="2066271at2"/>
<dbReference type="GeneID" id="96999285"/>
<reference evidence="2 3" key="1">
    <citation type="submission" date="2012-01" db="EMBL/GenBank/DDBJ databases">
        <title>The Genome Sequence of Helcococcus kunzii ATCC 51366.</title>
        <authorList>
            <consortium name="The Broad Institute Genome Sequencing Platform"/>
            <person name="Earl A."/>
            <person name="Ward D."/>
            <person name="Feldgarden M."/>
            <person name="Gevers D."/>
            <person name="Huys G."/>
            <person name="Young S.K."/>
            <person name="Zeng Q."/>
            <person name="Gargeya S."/>
            <person name="Fitzgerald M."/>
            <person name="Haas B."/>
            <person name="Abouelleil A."/>
            <person name="Alvarado L."/>
            <person name="Arachchi H.M."/>
            <person name="Berlin A."/>
            <person name="Chapman S.B."/>
            <person name="Gearin G."/>
            <person name="Goldberg J."/>
            <person name="Griggs A."/>
            <person name="Gujja S."/>
            <person name="Hansen M."/>
            <person name="Heiman D."/>
            <person name="Howarth C."/>
            <person name="Larimer J."/>
            <person name="Lui A."/>
            <person name="MacDonald P.J.P."/>
            <person name="McCowen C."/>
            <person name="Montmayeur A."/>
            <person name="Murphy C."/>
            <person name="Neiman D."/>
            <person name="Pearson M."/>
            <person name="Priest M."/>
            <person name="Roberts A."/>
            <person name="Saif S."/>
            <person name="Shea T."/>
            <person name="Sisk P."/>
            <person name="Stolte C."/>
            <person name="Sykes S."/>
            <person name="Wortman J."/>
            <person name="Nusbaum C."/>
            <person name="Birren B."/>
        </authorList>
    </citation>
    <scope>NUCLEOTIDE SEQUENCE [LARGE SCALE GENOMIC DNA]</scope>
    <source>
        <strain evidence="2 3">ATCC 51366</strain>
    </source>
</reference>
<feature type="transmembrane region" description="Helical" evidence="1">
    <location>
        <begin position="6"/>
        <end position="23"/>
    </location>
</feature>
<dbReference type="Proteomes" id="UP000004191">
    <property type="component" value="Unassembled WGS sequence"/>
</dbReference>
<dbReference type="HOGENOM" id="CLU_1123330_0_0_9"/>
<dbReference type="EMBL" id="AGEI01000024">
    <property type="protein sequence ID" value="EHR33274.1"/>
    <property type="molecule type" value="Genomic_DNA"/>
</dbReference>
<dbReference type="STRING" id="883114.HMPREF9709_01318"/>
<evidence type="ECO:0000256" key="1">
    <source>
        <dbReference type="SAM" id="Phobius"/>
    </source>
</evidence>
<organism evidence="2 3">
    <name type="scientific">Helcococcus kunzii ATCC 51366</name>
    <dbReference type="NCBI Taxonomy" id="883114"/>
    <lineage>
        <taxon>Bacteria</taxon>
        <taxon>Bacillati</taxon>
        <taxon>Bacillota</taxon>
        <taxon>Tissierellia</taxon>
        <taxon>Tissierellales</taxon>
        <taxon>Peptoniphilaceae</taxon>
        <taxon>Helcococcus</taxon>
    </lineage>
</organism>